<name>A0A850R6V7_9GAMM</name>
<dbReference type="AlphaFoldDB" id="A0A850R6V7"/>
<dbReference type="SUPFAM" id="SSF56024">
    <property type="entry name" value="Phospholipase D/nuclease"/>
    <property type="match status" value="1"/>
</dbReference>
<accession>A0A850R6V7</accession>
<dbReference type="Proteomes" id="UP000592294">
    <property type="component" value="Unassembled WGS sequence"/>
</dbReference>
<protein>
    <recommendedName>
        <fullName evidence="3">Phospholipase D-like domain-containing protein</fullName>
    </recommendedName>
</protein>
<comment type="caution">
    <text evidence="1">The sequence shown here is derived from an EMBL/GenBank/DDBJ whole genome shotgun (WGS) entry which is preliminary data.</text>
</comment>
<gene>
    <name evidence="1" type="ORF">HW932_02420</name>
</gene>
<dbReference type="RefSeq" id="WP_176974900.1">
    <property type="nucleotide sequence ID" value="NZ_JABZEO010000001.1"/>
</dbReference>
<reference evidence="1 2" key="1">
    <citation type="submission" date="2020-06" db="EMBL/GenBank/DDBJ databases">
        <title>Whole-genome sequence of Allochromatium humboldtianum DSM 21881, type strain.</title>
        <authorList>
            <person name="Kyndt J.A."/>
            <person name="Meyer T.E."/>
        </authorList>
    </citation>
    <scope>NUCLEOTIDE SEQUENCE [LARGE SCALE GENOMIC DNA]</scope>
    <source>
        <strain evidence="1 2">DSM 21881</strain>
    </source>
</reference>
<evidence type="ECO:0000313" key="2">
    <source>
        <dbReference type="Proteomes" id="UP000592294"/>
    </source>
</evidence>
<sequence length="356" mass="40458">MASKLLVAKSLSQGDFYMFVTSSTYEQVVNSIFAEEEEILAAIAFLGSGAELIFSQPDLKKSVKLICNLRSGATNPSVIDAIQKKGVLIKQNDKLHAKVLFGNKKALVGSANFSSNRLNLEGNEELSGWEEAGLLTSDINQIKSIKNWFDTLWENSRKIEDKDIDEAKLKWKERRSTRLSKKLAKHSTKFSIENFNLSDLLDRRVFLAIYRNNCFSDEAQEAYQTYEENLTEKQQHKSIKIPPMYEWPELPNNAKLIDLHYDPSGVLRCYGVFTRTHDIEFEYCDGSTGILAVCCQEEHLMGYQFGDKEAAYFAKYLKSHINKIWNSELAIGSEYGKYILLADAVKIIKEQTAINA</sequence>
<dbReference type="Gene3D" id="3.30.870.10">
    <property type="entry name" value="Endonuclease Chain A"/>
    <property type="match status" value="1"/>
</dbReference>
<dbReference type="EMBL" id="JABZEO010000001">
    <property type="protein sequence ID" value="NVZ08116.1"/>
    <property type="molecule type" value="Genomic_DNA"/>
</dbReference>
<evidence type="ECO:0008006" key="3">
    <source>
        <dbReference type="Google" id="ProtNLM"/>
    </source>
</evidence>
<evidence type="ECO:0000313" key="1">
    <source>
        <dbReference type="EMBL" id="NVZ08116.1"/>
    </source>
</evidence>
<keyword evidence="2" id="KW-1185">Reference proteome</keyword>
<proteinExistence type="predicted"/>
<dbReference type="CDD" id="cd09117">
    <property type="entry name" value="PLDc_Bfil_DEXD_like"/>
    <property type="match status" value="1"/>
</dbReference>
<organism evidence="1 2">
    <name type="scientific">Allochromatium humboldtianum</name>
    <dbReference type="NCBI Taxonomy" id="504901"/>
    <lineage>
        <taxon>Bacteria</taxon>
        <taxon>Pseudomonadati</taxon>
        <taxon>Pseudomonadota</taxon>
        <taxon>Gammaproteobacteria</taxon>
        <taxon>Chromatiales</taxon>
        <taxon>Chromatiaceae</taxon>
        <taxon>Allochromatium</taxon>
    </lineage>
</organism>